<reference evidence="4" key="1">
    <citation type="journal article" date="2019" name="Int. J. Syst. Evol. Microbiol.">
        <title>The Global Catalogue of Microorganisms (GCM) 10K type strain sequencing project: providing services to taxonomists for standard genome sequencing and annotation.</title>
        <authorList>
            <consortium name="The Broad Institute Genomics Platform"/>
            <consortium name="The Broad Institute Genome Sequencing Center for Infectious Disease"/>
            <person name="Wu L."/>
            <person name="Ma J."/>
        </authorList>
    </citation>
    <scope>NUCLEOTIDE SEQUENCE [LARGE SCALE GENOMIC DNA]</scope>
    <source>
        <strain evidence="4">JCM 17130</strain>
    </source>
</reference>
<organism evidence="3 4">
    <name type="scientific">Rhodanobacter umsongensis</name>
    <dbReference type="NCBI Taxonomy" id="633153"/>
    <lineage>
        <taxon>Bacteria</taxon>
        <taxon>Pseudomonadati</taxon>
        <taxon>Pseudomonadota</taxon>
        <taxon>Gammaproteobacteria</taxon>
        <taxon>Lysobacterales</taxon>
        <taxon>Rhodanobacteraceae</taxon>
        <taxon>Rhodanobacter</taxon>
    </lineage>
</organism>
<evidence type="ECO:0000313" key="4">
    <source>
        <dbReference type="Proteomes" id="UP001596013"/>
    </source>
</evidence>
<dbReference type="RefSeq" id="WP_377302209.1">
    <property type="nucleotide sequence ID" value="NZ_JBHSMK010000002.1"/>
</dbReference>
<dbReference type="EMBL" id="JBHSMK010000002">
    <property type="protein sequence ID" value="MFC5435680.1"/>
    <property type="molecule type" value="Genomic_DNA"/>
</dbReference>
<sequence>MKLPAFRLPRRTAGTRLIRLGCLALFAGCCLAACSRPGDPPTSSGAGAVTAYAAVARGRIDIEGGLLALPMPREGTLARIAVHEGERVRQGQLLAELDTEPAMLAVDAAQAQLAQAQAQLKLLGTKQVAAKQRARRLVAAVAAGAGDGQSADDAGEAVAQLDAEQATARAAVSMASQKLDEARYELKQRSLRAPFDADVVQVSAQPGATVSPSSGPLFTLLPQKPRIVRAELNESFVGTVHPGMPADVMANGEADSAHWSAHVLRVGQVYGPATLENDPQVRANARTVECVLAFDQPDPEGHSSDEGRSDKSRNLRIGQRVLVRFGTARAAPAAVSKD</sequence>
<keyword evidence="4" id="KW-1185">Reference proteome</keyword>
<dbReference type="Gene3D" id="2.40.30.170">
    <property type="match status" value="1"/>
</dbReference>
<feature type="signal peptide" evidence="2">
    <location>
        <begin position="1"/>
        <end position="32"/>
    </location>
</feature>
<dbReference type="PANTHER" id="PTHR30469">
    <property type="entry name" value="MULTIDRUG RESISTANCE PROTEIN MDTA"/>
    <property type="match status" value="1"/>
</dbReference>
<dbReference type="PANTHER" id="PTHR30469:SF15">
    <property type="entry name" value="HLYD FAMILY OF SECRETION PROTEINS"/>
    <property type="match status" value="1"/>
</dbReference>
<proteinExistence type="predicted"/>
<dbReference type="SUPFAM" id="SSF111369">
    <property type="entry name" value="HlyD-like secretion proteins"/>
    <property type="match status" value="1"/>
</dbReference>
<evidence type="ECO:0000256" key="1">
    <source>
        <dbReference type="SAM" id="MobiDB-lite"/>
    </source>
</evidence>
<dbReference type="Gene3D" id="2.40.50.100">
    <property type="match status" value="1"/>
</dbReference>
<evidence type="ECO:0000256" key="2">
    <source>
        <dbReference type="SAM" id="SignalP"/>
    </source>
</evidence>
<comment type="caution">
    <text evidence="3">The sequence shown here is derived from an EMBL/GenBank/DDBJ whole genome shotgun (WGS) entry which is preliminary data.</text>
</comment>
<protein>
    <submittedName>
        <fullName evidence="3">HlyD family efflux transporter periplasmic adaptor subunit</fullName>
    </submittedName>
</protein>
<feature type="compositionally biased region" description="Basic and acidic residues" evidence="1">
    <location>
        <begin position="299"/>
        <end position="313"/>
    </location>
</feature>
<feature type="chain" id="PRO_5045181263" evidence="2">
    <location>
        <begin position="33"/>
        <end position="338"/>
    </location>
</feature>
<keyword evidence="2" id="KW-0732">Signal</keyword>
<accession>A0ABW0JJS2</accession>
<dbReference type="Proteomes" id="UP001596013">
    <property type="component" value="Unassembled WGS sequence"/>
</dbReference>
<dbReference type="Gene3D" id="1.10.287.470">
    <property type="entry name" value="Helix hairpin bin"/>
    <property type="match status" value="1"/>
</dbReference>
<evidence type="ECO:0000313" key="3">
    <source>
        <dbReference type="EMBL" id="MFC5435680.1"/>
    </source>
</evidence>
<gene>
    <name evidence="3" type="ORF">ACFPME_03875</name>
</gene>
<name>A0ABW0JJS2_9GAMM</name>
<feature type="region of interest" description="Disordered" evidence="1">
    <location>
        <begin position="295"/>
        <end position="315"/>
    </location>
</feature>